<evidence type="ECO:0000259" key="2">
    <source>
        <dbReference type="PROSITE" id="PS50086"/>
    </source>
</evidence>
<evidence type="ECO:0000313" key="4">
    <source>
        <dbReference type="Proteomes" id="UP000075714"/>
    </source>
</evidence>
<feature type="compositionally biased region" description="Pro residues" evidence="1">
    <location>
        <begin position="174"/>
        <end position="186"/>
    </location>
</feature>
<dbReference type="EMBL" id="LSYV01000014">
    <property type="protein sequence ID" value="KXZ51316.1"/>
    <property type="molecule type" value="Genomic_DNA"/>
</dbReference>
<keyword evidence="4" id="KW-1185">Reference proteome</keyword>
<dbReference type="OrthoDB" id="10264062at2759"/>
<dbReference type="InterPro" id="IPR000195">
    <property type="entry name" value="Rab-GAP-TBC_dom"/>
</dbReference>
<dbReference type="Gene3D" id="1.10.472.80">
    <property type="entry name" value="Ypt/Rab-GAP domain of gyp1p, domain 3"/>
    <property type="match status" value="1"/>
</dbReference>
<dbReference type="PANTHER" id="PTHR22957:SF212">
    <property type="entry name" value="RELATED TO THE N TERMINUS OF TRE ONCOGENE, ISOFORM A"/>
    <property type="match status" value="1"/>
</dbReference>
<feature type="compositionally biased region" description="Basic and acidic residues" evidence="1">
    <location>
        <begin position="27"/>
        <end position="39"/>
    </location>
</feature>
<dbReference type="SUPFAM" id="SSF47923">
    <property type="entry name" value="Ypt/Rab-GAP domain of gyp1p"/>
    <property type="match status" value="2"/>
</dbReference>
<dbReference type="PROSITE" id="PS50086">
    <property type="entry name" value="TBC_RABGAP"/>
    <property type="match status" value="1"/>
</dbReference>
<dbReference type="AlphaFoldDB" id="A0A150GN74"/>
<feature type="compositionally biased region" description="Polar residues" evidence="1">
    <location>
        <begin position="1"/>
        <end position="11"/>
    </location>
</feature>
<name>A0A150GN74_GONPE</name>
<dbReference type="Proteomes" id="UP000075714">
    <property type="component" value="Unassembled WGS sequence"/>
</dbReference>
<dbReference type="SMART" id="SM00164">
    <property type="entry name" value="TBC"/>
    <property type="match status" value="1"/>
</dbReference>
<reference evidence="4" key="1">
    <citation type="journal article" date="2016" name="Nat. Commun.">
        <title>The Gonium pectorale genome demonstrates co-option of cell cycle regulation during the evolution of multicellularity.</title>
        <authorList>
            <person name="Hanschen E.R."/>
            <person name="Marriage T.N."/>
            <person name="Ferris P.J."/>
            <person name="Hamaji T."/>
            <person name="Toyoda A."/>
            <person name="Fujiyama A."/>
            <person name="Neme R."/>
            <person name="Noguchi H."/>
            <person name="Minakuchi Y."/>
            <person name="Suzuki M."/>
            <person name="Kawai-Toyooka H."/>
            <person name="Smith D.R."/>
            <person name="Sparks H."/>
            <person name="Anderson J."/>
            <person name="Bakaric R."/>
            <person name="Luria V."/>
            <person name="Karger A."/>
            <person name="Kirschner M.W."/>
            <person name="Durand P.M."/>
            <person name="Michod R.E."/>
            <person name="Nozaki H."/>
            <person name="Olson B.J."/>
        </authorList>
    </citation>
    <scope>NUCLEOTIDE SEQUENCE [LARGE SCALE GENOMIC DNA]</scope>
    <source>
        <strain evidence="4">NIES-2863</strain>
    </source>
</reference>
<feature type="region of interest" description="Disordered" evidence="1">
    <location>
        <begin position="1"/>
        <end position="74"/>
    </location>
</feature>
<feature type="compositionally biased region" description="Acidic residues" evidence="1">
    <location>
        <begin position="47"/>
        <end position="56"/>
    </location>
</feature>
<feature type="region of interest" description="Disordered" evidence="1">
    <location>
        <begin position="158"/>
        <end position="196"/>
    </location>
</feature>
<organism evidence="3 4">
    <name type="scientific">Gonium pectorale</name>
    <name type="common">Green alga</name>
    <dbReference type="NCBI Taxonomy" id="33097"/>
    <lineage>
        <taxon>Eukaryota</taxon>
        <taxon>Viridiplantae</taxon>
        <taxon>Chlorophyta</taxon>
        <taxon>core chlorophytes</taxon>
        <taxon>Chlorophyceae</taxon>
        <taxon>CS clade</taxon>
        <taxon>Chlamydomonadales</taxon>
        <taxon>Volvocaceae</taxon>
        <taxon>Gonium</taxon>
    </lineage>
</organism>
<protein>
    <recommendedName>
        <fullName evidence="2">Rab-GAP TBC domain-containing protein</fullName>
    </recommendedName>
</protein>
<comment type="caution">
    <text evidence="3">The sequence shown here is derived from an EMBL/GenBank/DDBJ whole genome shotgun (WGS) entry which is preliminary data.</text>
</comment>
<dbReference type="GO" id="GO:0005096">
    <property type="term" value="F:GTPase activator activity"/>
    <property type="evidence" value="ECO:0007669"/>
    <property type="project" value="TreeGrafter"/>
</dbReference>
<dbReference type="Gene3D" id="1.10.8.270">
    <property type="entry name" value="putative rabgap domain of human tbc1 domain family member 14 like domains"/>
    <property type="match status" value="1"/>
</dbReference>
<dbReference type="InterPro" id="IPR035969">
    <property type="entry name" value="Rab-GAP_TBC_sf"/>
</dbReference>
<dbReference type="Pfam" id="PF00566">
    <property type="entry name" value="RabGAP-TBC"/>
    <property type="match status" value="1"/>
</dbReference>
<evidence type="ECO:0000313" key="3">
    <source>
        <dbReference type="EMBL" id="KXZ51316.1"/>
    </source>
</evidence>
<feature type="domain" description="Rab-GAP TBC" evidence="2">
    <location>
        <begin position="243"/>
        <end position="399"/>
    </location>
</feature>
<accession>A0A150GN74</accession>
<dbReference type="PANTHER" id="PTHR22957">
    <property type="entry name" value="TBC1 DOMAIN FAMILY MEMBER GTPASE-ACTIVATING PROTEIN"/>
    <property type="match status" value="1"/>
</dbReference>
<dbReference type="STRING" id="33097.A0A150GN74"/>
<gene>
    <name evidence="3" type="ORF">GPECTOR_13g803</name>
</gene>
<proteinExistence type="predicted"/>
<evidence type="ECO:0000256" key="1">
    <source>
        <dbReference type="SAM" id="MobiDB-lite"/>
    </source>
</evidence>
<feature type="compositionally biased region" description="Low complexity" evidence="1">
    <location>
        <begin position="158"/>
        <end position="167"/>
    </location>
</feature>
<sequence length="602" mass="63487">MLADCNSNSQTPRRKSAETARYQLIHGDGRMNPRGRVSDAPDSGNGEAEEDEDDASESFSAVIVGTESPTESLPNALSFAEPMFYGQLSGADVPPALRPFLGAQQAIAVDAVRVDFKKASAIGCGNLAPTASSGTLPHEVGAAAGPSVLMAAVPPSDAAASGAVSSDPNDDPDPALPPPIPCPSCPSPDIEPGRRTRLLSGDAASTVFTAVASRASLGFFRALSAPAGAPAAPDAPADAVLGGLDGAAPGQPWVSRVVRYHLDAATHFSPEQRRHVERLVSLLSAYSVYDPELGYCQGMSDLALPFLLLFKDDALAFACFVRLMAKVRSNFLPRANGMFERLSALGSLVHAADPPLAQHLASLHAGHYHFAHRMFAAQMRRELPAELALRVWEQLWSDDLLEQLAQRREADARAAERLRRAEEGAMELSDIVAGRHERKGAIAGTGAVPAAVEVAAGEGIGGPAAPAWNAAAVEDSAERIVAPERGAEESEQLTSESLIGISSASLPAVAGAAVGDTAAGDACSGRSPMEKRQLPFSRELSQYLVAAVVLSQRRQLMECTEHDDVLRLFQSMANLSRGEAVDALRRARELRERLAPRRSAQS</sequence>